<evidence type="ECO:0000313" key="23">
    <source>
        <dbReference type="Proteomes" id="UP000746595"/>
    </source>
</evidence>
<keyword evidence="10 17" id="KW-0520">NAD</keyword>
<evidence type="ECO:0000256" key="7">
    <source>
        <dbReference type="ARBA" id="ARBA00022840"/>
    </source>
</evidence>
<evidence type="ECO:0000256" key="16">
    <source>
        <dbReference type="ARBA" id="ARBA00049209"/>
    </source>
</evidence>
<dbReference type="NCBIfam" id="TIGR00196">
    <property type="entry name" value="yjeF_cterm"/>
    <property type="match status" value="1"/>
</dbReference>
<keyword evidence="8 17" id="KW-0521">NADP</keyword>
<dbReference type="EMBL" id="JAAWVT010000002">
    <property type="protein sequence ID" value="NKG20313.1"/>
    <property type="molecule type" value="Genomic_DNA"/>
</dbReference>
<dbReference type="HAMAP" id="MF_01966">
    <property type="entry name" value="NADHX_epimerase"/>
    <property type="match status" value="1"/>
</dbReference>
<dbReference type="CDD" id="cd01171">
    <property type="entry name" value="YXKO-related"/>
    <property type="match status" value="1"/>
</dbReference>
<feature type="binding site" evidence="17">
    <location>
        <position position="291"/>
    </location>
    <ligand>
        <name>(6S)-NADPHX</name>
        <dbReference type="ChEBI" id="CHEBI:64076"/>
    </ligand>
</feature>
<feature type="binding site" evidence="18">
    <location>
        <position position="102"/>
    </location>
    <ligand>
        <name>K(+)</name>
        <dbReference type="ChEBI" id="CHEBI:29103"/>
    </ligand>
</feature>
<dbReference type="InterPro" id="IPR036652">
    <property type="entry name" value="YjeF_N_dom_sf"/>
</dbReference>
<keyword evidence="6 17" id="KW-0547">Nucleotide-binding</keyword>
<evidence type="ECO:0000256" key="19">
    <source>
        <dbReference type="PIRNR" id="PIRNR017184"/>
    </source>
</evidence>
<comment type="subunit">
    <text evidence="17">Homotetramer.</text>
</comment>
<evidence type="ECO:0000256" key="18">
    <source>
        <dbReference type="HAMAP-Rule" id="MF_01966"/>
    </source>
</evidence>
<feature type="binding site" evidence="18">
    <location>
        <position position="188"/>
    </location>
    <ligand>
        <name>(6S)-NADPHX</name>
        <dbReference type="ChEBI" id="CHEBI:64076"/>
    </ligand>
</feature>
<reference evidence="22 23" key="1">
    <citation type="submission" date="2020-04" db="EMBL/GenBank/DDBJ databases">
        <title>Paeniglutamicibacter sp. ANT13_2, a novel actinomycete isolated from sediment in Antarctica.</title>
        <authorList>
            <person name="Sakdapetsiri C."/>
            <person name="Pinyakong O."/>
        </authorList>
    </citation>
    <scope>NUCLEOTIDE SEQUENCE [LARGE SCALE GENOMIC DNA]</scope>
    <source>
        <strain evidence="22 23">ANT13_2</strain>
    </source>
</reference>
<keyword evidence="23" id="KW-1185">Reference proteome</keyword>
<comment type="cofactor">
    <cofactor evidence="17">
        <name>Mg(2+)</name>
        <dbReference type="ChEBI" id="CHEBI:18420"/>
    </cofactor>
</comment>
<dbReference type="EC" id="5.1.99.6" evidence="19"/>
<dbReference type="Proteomes" id="UP000746595">
    <property type="component" value="Unassembled WGS sequence"/>
</dbReference>
<accession>A0ABX1G232</accession>
<organism evidence="22 23">
    <name type="scientific">Paeniglutamicibacter terrestris</name>
    <dbReference type="NCBI Taxonomy" id="2723403"/>
    <lineage>
        <taxon>Bacteria</taxon>
        <taxon>Bacillati</taxon>
        <taxon>Actinomycetota</taxon>
        <taxon>Actinomycetes</taxon>
        <taxon>Micrococcales</taxon>
        <taxon>Micrococcaceae</taxon>
        <taxon>Paeniglutamicibacter</taxon>
    </lineage>
</organism>
<evidence type="ECO:0000256" key="5">
    <source>
        <dbReference type="ARBA" id="ARBA00022723"/>
    </source>
</evidence>
<comment type="similarity">
    <text evidence="18">Belongs to the NnrE/AIBP family.</text>
</comment>
<evidence type="ECO:0000256" key="2">
    <source>
        <dbReference type="ARBA" id="ARBA00000909"/>
    </source>
</evidence>
<comment type="cofactor">
    <cofactor evidence="18 19">
        <name>K(+)</name>
        <dbReference type="ChEBI" id="CHEBI:29103"/>
    </cofactor>
    <text evidence="18 19">Binds 1 potassium ion per subunit.</text>
</comment>
<dbReference type="EC" id="4.2.1.136" evidence="19"/>
<evidence type="ECO:0000256" key="4">
    <source>
        <dbReference type="ARBA" id="ARBA00009524"/>
    </source>
</evidence>
<dbReference type="Pfam" id="PF01256">
    <property type="entry name" value="Carb_kinase"/>
    <property type="match status" value="1"/>
</dbReference>
<feature type="domain" description="YjeF C-terminal" evidence="20">
    <location>
        <begin position="256"/>
        <end position="547"/>
    </location>
</feature>
<keyword evidence="9 18" id="KW-0630">Potassium</keyword>
<comment type="catalytic activity">
    <reaction evidence="1 18 19">
        <text>(6R)-NADHX = (6S)-NADHX</text>
        <dbReference type="Rhea" id="RHEA:32215"/>
        <dbReference type="ChEBI" id="CHEBI:64074"/>
        <dbReference type="ChEBI" id="CHEBI:64075"/>
        <dbReference type="EC" id="5.1.99.6"/>
    </reaction>
</comment>
<name>A0ABX1G232_9MICC</name>
<dbReference type="InterPro" id="IPR029056">
    <property type="entry name" value="Ribokinase-like"/>
</dbReference>
<evidence type="ECO:0000256" key="1">
    <source>
        <dbReference type="ARBA" id="ARBA00000013"/>
    </source>
</evidence>
<dbReference type="PROSITE" id="PS51385">
    <property type="entry name" value="YJEF_N"/>
    <property type="match status" value="1"/>
</dbReference>
<gene>
    <name evidence="17" type="primary">nnrD</name>
    <name evidence="18" type="synonym">nnrE</name>
    <name evidence="22" type="ORF">HED64_06245</name>
</gene>
<comment type="caution">
    <text evidence="22">The sequence shown here is derived from an EMBL/GenBank/DDBJ whole genome shotgun (WGS) entry which is preliminary data.</text>
</comment>
<dbReference type="InterPro" id="IPR017953">
    <property type="entry name" value="Carbohydrate_kinase_pred_CS"/>
</dbReference>
<dbReference type="HAMAP" id="MF_01965">
    <property type="entry name" value="NADHX_dehydratase"/>
    <property type="match status" value="1"/>
</dbReference>
<comment type="caution">
    <text evidence="18">Lacks conserved residue(s) required for the propagation of feature annotation.</text>
</comment>
<proteinExistence type="inferred from homology"/>
<evidence type="ECO:0000256" key="6">
    <source>
        <dbReference type="ARBA" id="ARBA00022741"/>
    </source>
</evidence>
<feature type="binding site" evidence="18">
    <location>
        <begin position="101"/>
        <end position="105"/>
    </location>
    <ligand>
        <name>(6S)-NADPHX</name>
        <dbReference type="ChEBI" id="CHEBI:64076"/>
    </ligand>
</feature>
<dbReference type="PANTHER" id="PTHR12592:SF0">
    <property type="entry name" value="ATP-DEPENDENT (S)-NAD(P)H-HYDRATE DEHYDRATASE"/>
    <property type="match status" value="1"/>
</dbReference>
<evidence type="ECO:0000256" key="8">
    <source>
        <dbReference type="ARBA" id="ARBA00022857"/>
    </source>
</evidence>
<feature type="binding site" evidence="18">
    <location>
        <position position="162"/>
    </location>
    <ligand>
        <name>K(+)</name>
        <dbReference type="ChEBI" id="CHEBI:29103"/>
    </ligand>
</feature>
<evidence type="ECO:0000256" key="17">
    <source>
        <dbReference type="HAMAP-Rule" id="MF_01965"/>
    </source>
</evidence>
<feature type="domain" description="YjeF N-terminal" evidence="21">
    <location>
        <begin position="49"/>
        <end position="245"/>
    </location>
</feature>
<evidence type="ECO:0000256" key="15">
    <source>
        <dbReference type="ARBA" id="ARBA00048238"/>
    </source>
</evidence>
<comment type="similarity">
    <text evidence="4 19">In the C-terminal section; belongs to the NnrD/CARKD family.</text>
</comment>
<dbReference type="SUPFAM" id="SSF53613">
    <property type="entry name" value="Ribokinase-like"/>
    <property type="match status" value="1"/>
</dbReference>
<feature type="binding site" evidence="17">
    <location>
        <position position="405"/>
    </location>
    <ligand>
        <name>(6S)-NADPHX</name>
        <dbReference type="ChEBI" id="CHEBI:64076"/>
    </ligand>
</feature>
<comment type="similarity">
    <text evidence="3 19">In the N-terminal section; belongs to the NnrE/AIBP family.</text>
</comment>
<comment type="function">
    <text evidence="18">Catalyzes the epimerization of the S- and R-forms of NAD(P)HX, a damaged form of NAD(P)H that is a result of enzymatic or heat-dependent hydration. This is a prerequisite for the S-specific NAD(P)H-hydrate dehydratase to allow the repair of both epimers of NAD(P)HX.</text>
</comment>
<keyword evidence="11 18" id="KW-0413">Isomerase</keyword>
<evidence type="ECO:0000313" key="22">
    <source>
        <dbReference type="EMBL" id="NKG20313.1"/>
    </source>
</evidence>
<dbReference type="PIRSF" id="PIRSF017184">
    <property type="entry name" value="Nnr"/>
    <property type="match status" value="1"/>
</dbReference>
<protein>
    <recommendedName>
        <fullName evidence="19">Bifunctional NAD(P)H-hydrate repair enzyme</fullName>
    </recommendedName>
    <alternativeName>
        <fullName evidence="19">Nicotinamide nucleotide repair protein</fullName>
    </alternativeName>
    <domain>
        <recommendedName>
            <fullName evidence="19">ADP-dependent (S)-NAD(P)H-hydrate dehydratase</fullName>
            <ecNumber evidence="19">4.2.1.136</ecNumber>
        </recommendedName>
        <alternativeName>
            <fullName evidence="19">ADP-dependent NAD(P)HX dehydratase</fullName>
        </alternativeName>
    </domain>
    <domain>
        <recommendedName>
            <fullName evidence="19">NAD(P)H-hydrate epimerase</fullName>
            <ecNumber evidence="19">5.1.99.6</ecNumber>
        </recommendedName>
    </domain>
</protein>
<comment type="catalytic activity">
    <reaction evidence="16 17 19">
        <text>(6S)-NADPHX + ADP = AMP + phosphate + NADPH + H(+)</text>
        <dbReference type="Rhea" id="RHEA:32235"/>
        <dbReference type="ChEBI" id="CHEBI:15378"/>
        <dbReference type="ChEBI" id="CHEBI:43474"/>
        <dbReference type="ChEBI" id="CHEBI:57783"/>
        <dbReference type="ChEBI" id="CHEBI:64076"/>
        <dbReference type="ChEBI" id="CHEBI:456215"/>
        <dbReference type="ChEBI" id="CHEBI:456216"/>
        <dbReference type="EC" id="4.2.1.136"/>
    </reaction>
</comment>
<dbReference type="SUPFAM" id="SSF64153">
    <property type="entry name" value="YjeF N-terminal domain-like"/>
    <property type="match status" value="1"/>
</dbReference>
<comment type="catalytic activity">
    <reaction evidence="15 17 19">
        <text>(6S)-NADHX + ADP = AMP + phosphate + NADH + H(+)</text>
        <dbReference type="Rhea" id="RHEA:32223"/>
        <dbReference type="ChEBI" id="CHEBI:15378"/>
        <dbReference type="ChEBI" id="CHEBI:43474"/>
        <dbReference type="ChEBI" id="CHEBI:57945"/>
        <dbReference type="ChEBI" id="CHEBI:64074"/>
        <dbReference type="ChEBI" id="CHEBI:456215"/>
        <dbReference type="ChEBI" id="CHEBI:456216"/>
        <dbReference type="EC" id="4.2.1.136"/>
    </reaction>
</comment>
<dbReference type="Pfam" id="PF03853">
    <property type="entry name" value="YjeF_N"/>
    <property type="match status" value="1"/>
</dbReference>
<comment type="function">
    <text evidence="14 19">Bifunctional enzyme that catalyzes the epimerization of the S- and R-forms of NAD(P)HX and the dehydration of the S-form of NAD(P)HX at the expense of ADP, which is converted to AMP. This allows the repair of both epimers of NAD(P)HX, a damaged form of NAD(P)H that is a result of enzymatic or heat-dependent hydration.</text>
</comment>
<dbReference type="InterPro" id="IPR030677">
    <property type="entry name" value="Nnr"/>
</dbReference>
<comment type="function">
    <text evidence="17">Catalyzes the dehydration of the S-form of NAD(P)HX at the expense of ADP, which is converted to AMP. Together with NAD(P)HX epimerase, which catalyzes the epimerization of the S- and R-forms, the enzyme allows the repair of both epimers of NAD(P)HX, a damaged form of NAD(P)H that is a result of enzymatic or heat-dependent hydration.</text>
</comment>
<evidence type="ECO:0000259" key="20">
    <source>
        <dbReference type="PROSITE" id="PS51383"/>
    </source>
</evidence>
<dbReference type="Gene3D" id="3.40.1190.20">
    <property type="match status" value="1"/>
</dbReference>
<keyword evidence="12 17" id="KW-0456">Lyase</keyword>
<dbReference type="InterPro" id="IPR004443">
    <property type="entry name" value="YjeF_N_dom"/>
</dbReference>
<feature type="binding site" evidence="18">
    <location>
        <position position="191"/>
    </location>
    <ligand>
        <name>K(+)</name>
        <dbReference type="ChEBI" id="CHEBI:29103"/>
    </ligand>
</feature>
<sequence length="549" mass="56679">MVTWPPPWWLPNDKNTLVPARSAAADLQEFALTVGYSERMIPVYAGSHVRDAETAQLKDANDTTLMRLAADALAHQAVLMLKSDGGRLYGARVLGLIGPGNNGGDGLFALAALAKRGVRATAVLLAPQAHAQGLAALVRSGGRTTTAKHLDELLVDTDLVVDALYGTGLRPGAELPKIPSQVRVLAADIPSGVDANTGAAAPSVIRADRTVCFGALKTGLVVGSGHLVSGSIHITDAGLTDHLPKPDAWVVQGDDLELLLDRDQSWAAAGAHKYQRGVLGLLAGSAKYPGAAVLSARAAVASGLGLLRTVVPEAVATALTTQVPESVPLNTEELTALLARNRRNGRAGATRISAWAIGPGLVDNAETRQYLDQILEANNPCVLDAGALAMLEPGEHHQLRILTPHAGELHSLLAKAGVRVSATDIATDPIRWARWAAVAYDCVILLKGSATICTAPDGYALIVHAATPDLATAGSGDVLTGILGTLLAAATFPSMTGADEVTQSHRLTELAAAGALIHAHAGALAAAEGTLSAVDLLQELPRAARQLGL</sequence>
<evidence type="ECO:0000256" key="12">
    <source>
        <dbReference type="ARBA" id="ARBA00023239"/>
    </source>
</evidence>
<comment type="catalytic activity">
    <reaction evidence="2 18 19">
        <text>(6R)-NADPHX = (6S)-NADPHX</text>
        <dbReference type="Rhea" id="RHEA:32227"/>
        <dbReference type="ChEBI" id="CHEBI:64076"/>
        <dbReference type="ChEBI" id="CHEBI:64077"/>
        <dbReference type="EC" id="5.1.99.6"/>
    </reaction>
</comment>
<dbReference type="InterPro" id="IPR000631">
    <property type="entry name" value="CARKD"/>
</dbReference>
<dbReference type="RefSeq" id="WP_168151226.1">
    <property type="nucleotide sequence ID" value="NZ_JAAWVT010000002.1"/>
</dbReference>
<evidence type="ECO:0000256" key="3">
    <source>
        <dbReference type="ARBA" id="ARBA00006001"/>
    </source>
</evidence>
<evidence type="ECO:0000256" key="13">
    <source>
        <dbReference type="ARBA" id="ARBA00023268"/>
    </source>
</evidence>
<feature type="binding site" evidence="17">
    <location>
        <position position="477"/>
    </location>
    <ligand>
        <name>(6S)-NADPHX</name>
        <dbReference type="ChEBI" id="CHEBI:64076"/>
    </ligand>
</feature>
<keyword evidence="7 17" id="KW-0067">ATP-binding</keyword>
<dbReference type="PROSITE" id="PS51383">
    <property type="entry name" value="YJEF_C_3"/>
    <property type="match status" value="1"/>
</dbReference>
<evidence type="ECO:0000256" key="14">
    <source>
        <dbReference type="ARBA" id="ARBA00025153"/>
    </source>
</evidence>
<feature type="binding site" evidence="17">
    <location>
        <begin position="447"/>
        <end position="451"/>
    </location>
    <ligand>
        <name>AMP</name>
        <dbReference type="ChEBI" id="CHEBI:456215"/>
    </ligand>
</feature>
<feature type="binding site" evidence="17">
    <location>
        <position position="476"/>
    </location>
    <ligand>
        <name>AMP</name>
        <dbReference type="ChEBI" id="CHEBI:456215"/>
    </ligand>
</feature>
<feature type="binding site" evidence="17">
    <location>
        <position position="360"/>
    </location>
    <ligand>
        <name>(6S)-NADPHX</name>
        <dbReference type="ChEBI" id="CHEBI:64076"/>
    </ligand>
</feature>
<evidence type="ECO:0000259" key="21">
    <source>
        <dbReference type="PROSITE" id="PS51385"/>
    </source>
</evidence>
<keyword evidence="5 18" id="KW-0479">Metal-binding</keyword>
<comment type="similarity">
    <text evidence="17">Belongs to the NnrD/CARKD family.</text>
</comment>
<evidence type="ECO:0000256" key="10">
    <source>
        <dbReference type="ARBA" id="ARBA00023027"/>
    </source>
</evidence>
<evidence type="ECO:0000256" key="9">
    <source>
        <dbReference type="ARBA" id="ARBA00022958"/>
    </source>
</evidence>
<dbReference type="PANTHER" id="PTHR12592">
    <property type="entry name" value="ATP-DEPENDENT (S)-NAD(P)H-HYDRATE DEHYDRATASE FAMILY MEMBER"/>
    <property type="match status" value="1"/>
</dbReference>
<dbReference type="Gene3D" id="3.40.50.10260">
    <property type="entry name" value="YjeF N-terminal domain"/>
    <property type="match status" value="1"/>
</dbReference>
<evidence type="ECO:0000256" key="11">
    <source>
        <dbReference type="ARBA" id="ARBA00023235"/>
    </source>
</evidence>
<keyword evidence="13" id="KW-0511">Multifunctional enzyme</keyword>
<dbReference type="PROSITE" id="PS01050">
    <property type="entry name" value="YJEF_C_2"/>
    <property type="match status" value="1"/>
</dbReference>